<name>A0A5R9E8D6_9ACTN</name>
<dbReference type="AlphaFoldDB" id="A0A5R9E8D6"/>
<dbReference type="RefSeq" id="WP_138055677.1">
    <property type="nucleotide sequence ID" value="NZ_VAWE01000001.1"/>
</dbReference>
<evidence type="ECO:0000313" key="1">
    <source>
        <dbReference type="EMBL" id="TLQ46360.1"/>
    </source>
</evidence>
<dbReference type="Gene3D" id="1.25.40.10">
    <property type="entry name" value="Tetratricopeptide repeat domain"/>
    <property type="match status" value="1"/>
</dbReference>
<protein>
    <recommendedName>
        <fullName evidence="3">Tetratricopeptide repeat protein</fullName>
    </recommendedName>
</protein>
<accession>A0A5R9E8D6</accession>
<organism evidence="1 2">
    <name type="scientific">Streptomyces marianii</name>
    <dbReference type="NCBI Taxonomy" id="1817406"/>
    <lineage>
        <taxon>Bacteria</taxon>
        <taxon>Bacillati</taxon>
        <taxon>Actinomycetota</taxon>
        <taxon>Actinomycetes</taxon>
        <taxon>Kitasatosporales</taxon>
        <taxon>Streptomycetaceae</taxon>
        <taxon>Streptomyces</taxon>
    </lineage>
</organism>
<dbReference type="EMBL" id="VAWE01000001">
    <property type="protein sequence ID" value="TLQ46360.1"/>
    <property type="molecule type" value="Genomic_DNA"/>
</dbReference>
<dbReference type="InterPro" id="IPR011990">
    <property type="entry name" value="TPR-like_helical_dom_sf"/>
</dbReference>
<reference evidence="1 2" key="1">
    <citation type="submission" date="2019-05" db="EMBL/GenBank/DDBJ databases">
        <title>Streptomyces marianii sp. nov., a novel marine actinomycete from southern coast of India.</title>
        <authorList>
            <person name="Iniyan A.M."/>
            <person name="Wink J."/>
            <person name="Ramprasad E."/>
            <person name="Ramana C.V."/>
            <person name="Bunk B."/>
            <person name="Sproer C."/>
            <person name="Joseph F.-J.R.S."/>
            <person name="Vincent S.G.P."/>
        </authorList>
    </citation>
    <scope>NUCLEOTIDE SEQUENCE [LARGE SCALE GENOMIC DNA]</scope>
    <source>
        <strain evidence="1 2">ICN19</strain>
    </source>
</reference>
<evidence type="ECO:0000313" key="2">
    <source>
        <dbReference type="Proteomes" id="UP000305921"/>
    </source>
</evidence>
<gene>
    <name evidence="1" type="ORF">FEF34_28260</name>
</gene>
<dbReference type="Proteomes" id="UP000305921">
    <property type="component" value="Unassembled WGS sequence"/>
</dbReference>
<dbReference type="SUPFAM" id="SSF48452">
    <property type="entry name" value="TPR-like"/>
    <property type="match status" value="1"/>
</dbReference>
<dbReference type="OrthoDB" id="3311584at2"/>
<comment type="caution">
    <text evidence="1">The sequence shown here is derived from an EMBL/GenBank/DDBJ whole genome shotgun (WGS) entry which is preliminary data.</text>
</comment>
<evidence type="ECO:0008006" key="3">
    <source>
        <dbReference type="Google" id="ProtNLM"/>
    </source>
</evidence>
<sequence length="375" mass="41148">MSLLDELMTSGLVDRADDDRHQMHDLVRLHAWERAVEEEAESEEAALTERVVTHYLSLTALADQALHPGRMRVADSSALMQYWRNPFADGVAALEWMDTERANILAVLEAALRFELHSPAWQLAEACMSLFWHRAYPQDWRKAAALGAEAASAAGAPAAEARLRSLLAYPLLDLGEHEQAREELHKAAACAEAAGHPVLKAGVQEVVGRYAERTAPQTAAAAYERCVSLYEDAGHARGAALARYHLGRCQSTLGAHAQALSTLRMAHAELTALDDERAAARTLTAIGVVHDHLGDPVLALHALRDAACALREQGASYHEAQTLELLADIAERTGGPERDRVRDWLIRAAEIHQAAHSPAEVRLRERIQQLEQSAR</sequence>
<keyword evidence="2" id="KW-1185">Reference proteome</keyword>
<proteinExistence type="predicted"/>